<proteinExistence type="inferred from homology"/>
<dbReference type="STRING" id="1716141.STSP_49120"/>
<dbReference type="Gene3D" id="3.30.1330.40">
    <property type="entry name" value="RutC-like"/>
    <property type="match status" value="3"/>
</dbReference>
<dbReference type="Proteomes" id="UP000077381">
    <property type="component" value="Unassembled WGS sequence"/>
</dbReference>
<dbReference type="GO" id="GO:0005829">
    <property type="term" value="C:cytosol"/>
    <property type="evidence" value="ECO:0007669"/>
    <property type="project" value="TreeGrafter"/>
</dbReference>
<evidence type="ECO:0000313" key="2">
    <source>
        <dbReference type="EMBL" id="OAH11743.1"/>
    </source>
</evidence>
<dbReference type="GO" id="GO:0019239">
    <property type="term" value="F:deaminase activity"/>
    <property type="evidence" value="ECO:0007669"/>
    <property type="project" value="TreeGrafter"/>
</dbReference>
<dbReference type="Pfam" id="PF01042">
    <property type="entry name" value="Ribonuc_L-PSP"/>
    <property type="match status" value="2"/>
</dbReference>
<gene>
    <name evidence="2" type="primary">rutC</name>
    <name evidence="2" type="ORF">STSP_49120</name>
</gene>
<keyword evidence="3" id="KW-1185">Reference proteome</keyword>
<dbReference type="PANTHER" id="PTHR11803">
    <property type="entry name" value="2-IMINOBUTANOATE/2-IMINOPROPANOATE DEAMINASE RIDA"/>
    <property type="match status" value="1"/>
</dbReference>
<dbReference type="SUPFAM" id="SSF55298">
    <property type="entry name" value="YjgF-like"/>
    <property type="match status" value="3"/>
</dbReference>
<dbReference type="PATRIC" id="fig|1716141.3.peg.5155"/>
<evidence type="ECO:0000256" key="1">
    <source>
        <dbReference type="ARBA" id="ARBA00010552"/>
    </source>
</evidence>
<dbReference type="AlphaFoldDB" id="A0A177HLF2"/>
<organism evidence="2 3">
    <name type="scientific">Streptomyces jeddahensis</name>
    <dbReference type="NCBI Taxonomy" id="1716141"/>
    <lineage>
        <taxon>Bacteria</taxon>
        <taxon>Bacillati</taxon>
        <taxon>Actinomycetota</taxon>
        <taxon>Actinomycetes</taxon>
        <taxon>Kitasatosporales</taxon>
        <taxon>Streptomycetaceae</taxon>
        <taxon>Streptomyces</taxon>
    </lineage>
</organism>
<sequence>MTSGRGETPGCGTRRVIVPSEVPVLPGSSAAVAAGGLVFTGSMLPMDADHRLHPAAVVDSDAVPGSDPLELQSEVLLGHLRETLAAAGCNVGTDVVRIYQWAPARYDAKLDVLSDGVWPRFHPADGYVRAASQVLDGVRTSTGIGVRQLPVADALFAVEVVAVQPQPGVVKQGYAEGDSERVLPFVSTVGAGDWVTLSAGPSDFQGDWMSSVSMGEPSFLAPQARPNPYIWLGSEIEAQTEYTLQRLARAAESAGTSLDRCVHADVTLAHASDFAGFERVWRRWFPHRPPARNLATGARLVIKGGRVEVGATCLTRDAKIEPVRTEGTLPPHGHAPDGVRAGELLFISTRMPIDASGRVPPRMRPDPARSRFNRAPARDQVRQVLDELAVVCAAAGTSLRHVCKVQAFLSDLEHLPEFLDCWREAFPERPPALAVMGMGGAPSLLAPHAIVMAGAIAWVPATNSDHD</sequence>
<protein>
    <submittedName>
        <fullName evidence="2">Putative aminoacrylate peracid reductase RutC</fullName>
    </submittedName>
</protein>
<reference evidence="2 3" key="1">
    <citation type="submission" date="2015-12" db="EMBL/GenBank/DDBJ databases">
        <title>Genome sequence of Streptomyces sp. G25.</title>
        <authorList>
            <person name="Poehlein A."/>
            <person name="Roettig A."/>
            <person name="Hiessl S."/>
            <person name="Hauschild P."/>
            <person name="Schauer J."/>
            <person name="Madkour M.H."/>
            <person name="Al-Ansari A.M."/>
            <person name="Almakishah N.H."/>
            <person name="Steinbuechel A."/>
            <person name="Daniel R."/>
        </authorList>
    </citation>
    <scope>NUCLEOTIDE SEQUENCE [LARGE SCALE GENOMIC DNA]</scope>
    <source>
        <strain evidence="3">G25(2015)</strain>
    </source>
</reference>
<dbReference type="PANTHER" id="PTHR11803:SF58">
    <property type="entry name" value="PROTEIN HMF1-RELATED"/>
    <property type="match status" value="1"/>
</dbReference>
<comment type="similarity">
    <text evidence="1">Belongs to the RutC family.</text>
</comment>
<dbReference type="InterPro" id="IPR035959">
    <property type="entry name" value="RutC-like_sf"/>
</dbReference>
<dbReference type="InterPro" id="IPR006175">
    <property type="entry name" value="YjgF/YER057c/UK114"/>
</dbReference>
<evidence type="ECO:0000313" key="3">
    <source>
        <dbReference type="Proteomes" id="UP000077381"/>
    </source>
</evidence>
<dbReference type="CDD" id="cd00448">
    <property type="entry name" value="YjgF_YER057c_UK114_family"/>
    <property type="match status" value="2"/>
</dbReference>
<name>A0A177HLF2_9ACTN</name>
<comment type="caution">
    <text evidence="2">The sequence shown here is derived from an EMBL/GenBank/DDBJ whole genome shotgun (WGS) entry which is preliminary data.</text>
</comment>
<accession>A0A177HLF2</accession>
<dbReference type="EMBL" id="LOHS01000102">
    <property type="protein sequence ID" value="OAH11743.1"/>
    <property type="molecule type" value="Genomic_DNA"/>
</dbReference>